<sequence>MQNRNFLMLALLVVFGSFLVAFSNAKPESKAVYEYVTVVYNNNGTLIIFEQGKERIQEAVKNEKSTLNAAYSAINKFEAQGYELFSNESIIGNSLAHSYLLRRKKQ</sequence>
<dbReference type="Proteomes" id="UP000326570">
    <property type="component" value="Unassembled WGS sequence"/>
</dbReference>
<evidence type="ECO:0000313" key="3">
    <source>
        <dbReference type="Proteomes" id="UP000326570"/>
    </source>
</evidence>
<dbReference type="AlphaFoldDB" id="A0A5N1ISD1"/>
<name>A0A5N1ISD1_9BACT</name>
<reference evidence="2 3" key="1">
    <citation type="submission" date="2019-09" db="EMBL/GenBank/DDBJ databases">
        <title>Genome sequence of Adhaeribacter sp. M2.</title>
        <authorList>
            <person name="Srinivasan S."/>
        </authorList>
    </citation>
    <scope>NUCLEOTIDE SEQUENCE [LARGE SCALE GENOMIC DNA]</scope>
    <source>
        <strain evidence="2 3">M2</strain>
    </source>
</reference>
<gene>
    <name evidence="2" type="ORF">F0P94_16015</name>
</gene>
<protein>
    <submittedName>
        <fullName evidence="2">Uncharacterized protein</fullName>
    </submittedName>
</protein>
<proteinExistence type="predicted"/>
<accession>A0A5N1ISD1</accession>
<evidence type="ECO:0000313" key="2">
    <source>
        <dbReference type="EMBL" id="KAA9327419.1"/>
    </source>
</evidence>
<keyword evidence="1" id="KW-0732">Signal</keyword>
<keyword evidence="3" id="KW-1185">Reference proteome</keyword>
<dbReference type="EMBL" id="VTWT01000009">
    <property type="protein sequence ID" value="KAA9327419.1"/>
    <property type="molecule type" value="Genomic_DNA"/>
</dbReference>
<feature type="chain" id="PRO_5024822400" evidence="1">
    <location>
        <begin position="26"/>
        <end position="106"/>
    </location>
</feature>
<evidence type="ECO:0000256" key="1">
    <source>
        <dbReference type="SAM" id="SignalP"/>
    </source>
</evidence>
<comment type="caution">
    <text evidence="2">The sequence shown here is derived from an EMBL/GenBank/DDBJ whole genome shotgun (WGS) entry which is preliminary data.</text>
</comment>
<dbReference type="RefSeq" id="WP_191907069.1">
    <property type="nucleotide sequence ID" value="NZ_VTWT01000009.1"/>
</dbReference>
<organism evidence="2 3">
    <name type="scientific">Adhaeribacter soli</name>
    <dbReference type="NCBI Taxonomy" id="2607655"/>
    <lineage>
        <taxon>Bacteria</taxon>
        <taxon>Pseudomonadati</taxon>
        <taxon>Bacteroidota</taxon>
        <taxon>Cytophagia</taxon>
        <taxon>Cytophagales</taxon>
        <taxon>Hymenobacteraceae</taxon>
        <taxon>Adhaeribacter</taxon>
    </lineage>
</organism>
<feature type="signal peptide" evidence="1">
    <location>
        <begin position="1"/>
        <end position="25"/>
    </location>
</feature>